<feature type="transmembrane region" description="Helical" evidence="8">
    <location>
        <begin position="277"/>
        <end position="297"/>
    </location>
</feature>
<accession>A0A9J6BRZ7</accession>
<keyword evidence="4 8" id="KW-1133">Transmembrane helix</keyword>
<evidence type="ECO:0000256" key="5">
    <source>
        <dbReference type="ARBA" id="ARBA00023136"/>
    </source>
</evidence>
<comment type="subcellular location">
    <subcellularLocation>
        <location evidence="1">Cell membrane</location>
        <topology evidence="1">Multi-pass membrane protein</topology>
    </subcellularLocation>
</comment>
<keyword evidence="10" id="KW-1185">Reference proteome</keyword>
<gene>
    <name evidence="9" type="ORF">PVAND_002377</name>
</gene>
<dbReference type="GO" id="GO:0005886">
    <property type="term" value="C:plasma membrane"/>
    <property type="evidence" value="ECO:0007669"/>
    <property type="project" value="UniProtKB-SubCell"/>
</dbReference>
<proteinExistence type="predicted"/>
<evidence type="ECO:0000256" key="7">
    <source>
        <dbReference type="ARBA" id="ARBA00023180"/>
    </source>
</evidence>
<keyword evidence="6" id="KW-0675">Receptor</keyword>
<dbReference type="Gene3D" id="1.10.287.70">
    <property type="match status" value="1"/>
</dbReference>
<keyword evidence="5 8" id="KW-0472">Membrane</keyword>
<keyword evidence="2" id="KW-1003">Cell membrane</keyword>
<evidence type="ECO:0000256" key="2">
    <source>
        <dbReference type="ARBA" id="ARBA00022475"/>
    </source>
</evidence>
<evidence type="ECO:0000256" key="1">
    <source>
        <dbReference type="ARBA" id="ARBA00004651"/>
    </source>
</evidence>
<sequence length="616" mass="72331">MSNEIKDLSDEILKNFDYNKTLFVKFSSEHKSLVKSINSSSIVLASNPKILKNFLNRISVQKKSINDLSILIYCQYFDVSIFHDNAISPKTLVHLKFIYFLQQMNEDIIKLYTFNEFSSIECQNVQLESVGIFIINQSKWLILERLDKYYNFNQCPIVVASPQHNKYFFAYSLVEENFIGLIPDIVTIVAEKYNFTVFYEMIDFITKKGVYLKYKFIEIPGKVLKHPDIIIRDSSLFGHEIEYYHAISLGIEARMIFAISPGELYTSYEKLLLPFDLTTWIFLILTFITAFSFISMFNLASRNVKDLIYGKSIKHPALNVVSIFFGIALKKIAKENASRILLILFIWFCLIFRTCYQSKIFEFMTNEMRKPSPQTINELFEQNFTIITQEWNYAILKGFEPWQRSKITILEHSDFSDLRYSLRIYNSTTKIALLTMEENILKHSLYFSLFYQRNMNVEILKEEFCTFGVIFSVDFMDILLNPMQKVIKQLIPAGIPQHSFAYHKFMMNDRKRLKFEKKPQVLTVQNLSFGFIIWLIVLSSSFIAFIGEIIVHKLTKKPVKEEKKIVKVKFAKIHPMVEKKNVKNETEKFEEMDENIQVILSDLEDNSNLKILNETC</sequence>
<protein>
    <recommendedName>
        <fullName evidence="11">Ionotropic receptor</fullName>
    </recommendedName>
</protein>
<dbReference type="Proteomes" id="UP001107558">
    <property type="component" value="Chromosome 3"/>
</dbReference>
<organism evidence="9 10">
    <name type="scientific">Polypedilum vanderplanki</name>
    <name type="common">Sleeping chironomid midge</name>
    <dbReference type="NCBI Taxonomy" id="319348"/>
    <lineage>
        <taxon>Eukaryota</taxon>
        <taxon>Metazoa</taxon>
        <taxon>Ecdysozoa</taxon>
        <taxon>Arthropoda</taxon>
        <taxon>Hexapoda</taxon>
        <taxon>Insecta</taxon>
        <taxon>Pterygota</taxon>
        <taxon>Neoptera</taxon>
        <taxon>Endopterygota</taxon>
        <taxon>Diptera</taxon>
        <taxon>Nematocera</taxon>
        <taxon>Chironomoidea</taxon>
        <taxon>Chironomidae</taxon>
        <taxon>Chironominae</taxon>
        <taxon>Polypedilum</taxon>
        <taxon>Polypedilum</taxon>
    </lineage>
</organism>
<feature type="transmembrane region" description="Helical" evidence="8">
    <location>
        <begin position="317"/>
        <end position="333"/>
    </location>
</feature>
<evidence type="ECO:0000256" key="8">
    <source>
        <dbReference type="SAM" id="Phobius"/>
    </source>
</evidence>
<reference evidence="9" key="1">
    <citation type="submission" date="2021-03" db="EMBL/GenBank/DDBJ databases">
        <title>Chromosome level genome of the anhydrobiotic midge Polypedilum vanderplanki.</title>
        <authorList>
            <person name="Yoshida Y."/>
            <person name="Kikawada T."/>
            <person name="Gusev O."/>
        </authorList>
    </citation>
    <scope>NUCLEOTIDE SEQUENCE</scope>
    <source>
        <strain evidence="9">NIAS01</strain>
        <tissue evidence="9">Whole body or cell culture</tissue>
    </source>
</reference>
<evidence type="ECO:0000256" key="6">
    <source>
        <dbReference type="ARBA" id="ARBA00023170"/>
    </source>
</evidence>
<dbReference type="OrthoDB" id="7739311at2759"/>
<keyword evidence="7" id="KW-0325">Glycoprotein</keyword>
<evidence type="ECO:0008006" key="11">
    <source>
        <dbReference type="Google" id="ProtNLM"/>
    </source>
</evidence>
<name>A0A9J6BRZ7_POLVA</name>
<dbReference type="EMBL" id="JADBJN010000003">
    <property type="protein sequence ID" value="KAG5672235.1"/>
    <property type="molecule type" value="Genomic_DNA"/>
</dbReference>
<keyword evidence="3 8" id="KW-0812">Transmembrane</keyword>
<evidence type="ECO:0000256" key="4">
    <source>
        <dbReference type="ARBA" id="ARBA00022989"/>
    </source>
</evidence>
<dbReference type="PANTHER" id="PTHR42643:SF30">
    <property type="entry name" value="IONOTROPIC RECEPTOR 40A-RELATED"/>
    <property type="match status" value="1"/>
</dbReference>
<evidence type="ECO:0000313" key="9">
    <source>
        <dbReference type="EMBL" id="KAG5672235.1"/>
    </source>
</evidence>
<evidence type="ECO:0000313" key="10">
    <source>
        <dbReference type="Proteomes" id="UP001107558"/>
    </source>
</evidence>
<evidence type="ECO:0000256" key="3">
    <source>
        <dbReference type="ARBA" id="ARBA00022692"/>
    </source>
</evidence>
<dbReference type="PANTHER" id="PTHR42643">
    <property type="entry name" value="IONOTROPIC RECEPTOR 20A-RELATED"/>
    <property type="match status" value="1"/>
</dbReference>
<feature type="transmembrane region" description="Helical" evidence="8">
    <location>
        <begin position="339"/>
        <end position="356"/>
    </location>
</feature>
<comment type="caution">
    <text evidence="9">The sequence shown here is derived from an EMBL/GenBank/DDBJ whole genome shotgun (WGS) entry which is preliminary data.</text>
</comment>
<feature type="transmembrane region" description="Helical" evidence="8">
    <location>
        <begin position="521"/>
        <end position="546"/>
    </location>
</feature>
<dbReference type="AlphaFoldDB" id="A0A9J6BRZ7"/>
<dbReference type="InterPro" id="IPR052192">
    <property type="entry name" value="Insect_Ionotropic_Sensory_Rcpt"/>
</dbReference>